<evidence type="ECO:0000313" key="5">
    <source>
        <dbReference type="Proteomes" id="UP000253517"/>
    </source>
</evidence>
<dbReference type="Pfam" id="PF00675">
    <property type="entry name" value="Peptidase_M16"/>
    <property type="match status" value="1"/>
</dbReference>
<dbReference type="GO" id="GO:0046872">
    <property type="term" value="F:metal ion binding"/>
    <property type="evidence" value="ECO:0007669"/>
    <property type="project" value="InterPro"/>
</dbReference>
<protein>
    <submittedName>
        <fullName evidence="4">Putative Zn-dependent peptidase</fullName>
    </submittedName>
</protein>
<evidence type="ECO:0000256" key="1">
    <source>
        <dbReference type="ARBA" id="ARBA00007261"/>
    </source>
</evidence>
<dbReference type="PANTHER" id="PTHR11851:SF49">
    <property type="entry name" value="MITOCHONDRIAL-PROCESSING PEPTIDASE SUBUNIT ALPHA"/>
    <property type="match status" value="1"/>
</dbReference>
<dbReference type="InterPro" id="IPR011765">
    <property type="entry name" value="Pept_M16_N"/>
</dbReference>
<dbReference type="Proteomes" id="UP000253517">
    <property type="component" value="Unassembled WGS sequence"/>
</dbReference>
<dbReference type="RefSeq" id="WP_114365848.1">
    <property type="nucleotide sequence ID" value="NZ_BHZF01000001.1"/>
</dbReference>
<organism evidence="4 5">
    <name type="scientific">Schleiferia thermophila</name>
    <dbReference type="NCBI Taxonomy" id="884107"/>
    <lineage>
        <taxon>Bacteria</taxon>
        <taxon>Pseudomonadati</taxon>
        <taxon>Bacteroidota</taxon>
        <taxon>Flavobacteriia</taxon>
        <taxon>Flavobacteriales</taxon>
        <taxon>Schleiferiaceae</taxon>
        <taxon>Schleiferia</taxon>
    </lineage>
</organism>
<feature type="domain" description="Peptidase M16 N-terminal" evidence="2">
    <location>
        <begin position="29"/>
        <end position="169"/>
    </location>
</feature>
<dbReference type="Pfam" id="PF05193">
    <property type="entry name" value="Peptidase_M16_C"/>
    <property type="match status" value="1"/>
</dbReference>
<gene>
    <name evidence="4" type="ORF">DES35_101814</name>
</gene>
<keyword evidence="5" id="KW-1185">Reference proteome</keyword>
<dbReference type="Gene3D" id="3.30.830.10">
    <property type="entry name" value="Metalloenzyme, LuxS/M16 peptidase-like"/>
    <property type="match status" value="2"/>
</dbReference>
<proteinExistence type="inferred from homology"/>
<dbReference type="PANTHER" id="PTHR11851">
    <property type="entry name" value="METALLOPROTEASE"/>
    <property type="match status" value="1"/>
</dbReference>
<dbReference type="InterPro" id="IPR050361">
    <property type="entry name" value="MPP/UQCRC_Complex"/>
</dbReference>
<accession>A0A369ABR3</accession>
<dbReference type="AlphaFoldDB" id="A0A369ABR3"/>
<name>A0A369ABR3_9FLAO</name>
<comment type="caution">
    <text evidence="4">The sequence shown here is derived from an EMBL/GenBank/DDBJ whole genome shotgun (WGS) entry which is preliminary data.</text>
</comment>
<sequence length="418" mass="48171">MLIPIVKSQKQEFETHTLPNGFTILIRYHDSPVVHTGLHIRAGTRDELPHEQGIAHFTEHMLFKGTSKHSARYLLTRLDEKGGELNAFTTRENTVLHATIFKKYYREAIEHLLEIALDSTFPEKEIRKEAEVIHDEILSYRDSPSDALLDEFDELLTGGHPIGRNILGTPESIASFTQENFIRFTRQFYRPDNMILFFSGKVKPERILSLAESALRYKTFAPSTRSRTQSPVHHHFNLKKKKPNHQCHAAFGILAPGVHHPHFPALSLLNHLLGGPGLNNLLNLNIREKYGLTYELESFYHPYSDCGFLGIYFGTDKSSLDKVIKLIQKELFKLIDTPLSERKLMKARIQFMGHFLIQQENALSRIINAARSYELFTKIESTAQIWDKLLEITPQTLQQITAEYLHPERLSYLIFESE</sequence>
<dbReference type="SUPFAM" id="SSF63411">
    <property type="entry name" value="LuxS/MPP-like metallohydrolase"/>
    <property type="match status" value="2"/>
</dbReference>
<feature type="domain" description="Peptidase M16 C-terminal" evidence="3">
    <location>
        <begin position="175"/>
        <end position="350"/>
    </location>
</feature>
<reference evidence="4 5" key="1">
    <citation type="submission" date="2018-07" db="EMBL/GenBank/DDBJ databases">
        <title>Genomic Encyclopedia of Type Strains, Phase IV (KMG-IV): sequencing the most valuable type-strain genomes for metagenomic binning, comparative biology and taxonomic classification.</title>
        <authorList>
            <person name="Goeker M."/>
        </authorList>
    </citation>
    <scope>NUCLEOTIDE SEQUENCE [LARGE SCALE GENOMIC DNA]</scope>
    <source>
        <strain evidence="4 5">DSM 21410</strain>
    </source>
</reference>
<dbReference type="InterPro" id="IPR007863">
    <property type="entry name" value="Peptidase_M16_C"/>
</dbReference>
<evidence type="ECO:0000259" key="2">
    <source>
        <dbReference type="Pfam" id="PF00675"/>
    </source>
</evidence>
<evidence type="ECO:0000313" key="4">
    <source>
        <dbReference type="EMBL" id="RCX05527.1"/>
    </source>
</evidence>
<comment type="similarity">
    <text evidence="1">Belongs to the peptidase M16 family.</text>
</comment>
<evidence type="ECO:0000259" key="3">
    <source>
        <dbReference type="Pfam" id="PF05193"/>
    </source>
</evidence>
<dbReference type="InterPro" id="IPR011249">
    <property type="entry name" value="Metalloenz_LuxS/M16"/>
</dbReference>
<dbReference type="EMBL" id="QPJS01000001">
    <property type="protein sequence ID" value="RCX05527.1"/>
    <property type="molecule type" value="Genomic_DNA"/>
</dbReference>